<comment type="caution">
    <text evidence="15">The sequence shown here is derived from an EMBL/GenBank/DDBJ whole genome shotgun (WGS) entry which is preliminary data.</text>
</comment>
<dbReference type="Gene3D" id="3.30.420.10">
    <property type="entry name" value="Ribonuclease H-like superfamily/Ribonuclease H"/>
    <property type="match status" value="3"/>
</dbReference>
<proteinExistence type="inferred from homology"/>
<dbReference type="GO" id="GO:0043571">
    <property type="term" value="P:maintenance of CRISPR repeat elements"/>
    <property type="evidence" value="ECO:0007669"/>
    <property type="project" value="UniProtKB-UniRule"/>
</dbReference>
<reference evidence="15 16" key="1">
    <citation type="submission" date="2016-02" db="EMBL/GenBank/DDBJ databases">
        <authorList>
            <person name="Wen L."/>
            <person name="He K."/>
            <person name="Yang H."/>
        </authorList>
    </citation>
    <scope>NUCLEOTIDE SEQUENCE [LARGE SCALE GENOMIC DNA]</scope>
    <source>
        <strain evidence="15">ShG14-8</strain>
    </source>
</reference>
<gene>
    <name evidence="12" type="primary">cas9</name>
    <name evidence="15" type="ORF">AWT59_0961</name>
</gene>
<evidence type="ECO:0000256" key="5">
    <source>
        <dbReference type="ARBA" id="ARBA00022801"/>
    </source>
</evidence>
<comment type="function">
    <text evidence="12">CRISPR (clustered regularly interspaced short palindromic repeat) is an adaptive immune system that provides protection against mobile genetic elements (viruses, transposable elements and conjugative plasmids). CRISPR clusters contain spacers, sequences complementary to antecedent mobile elements, and target invading nucleic acids. CRISPR clusters are transcribed and processed into CRISPR RNA (crRNA). In type II CRISPR systems correct processing of pre-crRNA requires a trans-encoded small RNA (tracrRNA), endogenous ribonuclease 3 (rnc) and this protein. The tracrRNA serves as a guide for ribonuclease 3-aided processing of pre-crRNA. Subsequently Cas9/crRNA/tracrRNA endonucleolytically cleaves linear or circular dsDNA target complementary to the spacer; Cas9 is inactive in the absence of the 2 guide RNAs (gRNA). Cas9 recognizes the protospacer adjacent motif (PAM) in the CRISPR repeat sequences to help distinguish self versus nonself, as targets within the bacterial CRISPR locus do not have PAMs. PAM recognition is also required for catalytic activity.</text>
</comment>
<dbReference type="GO" id="GO:0004519">
    <property type="term" value="F:endonuclease activity"/>
    <property type="evidence" value="ECO:0007669"/>
    <property type="project" value="UniProtKB-UniRule"/>
</dbReference>
<comment type="cofactor">
    <cofactor evidence="1">
        <name>Mg(2+)</name>
        <dbReference type="ChEBI" id="CHEBI:18420"/>
    </cofactor>
</comment>
<dbReference type="Pfam" id="PF13395">
    <property type="entry name" value="HNH_4"/>
    <property type="match status" value="1"/>
</dbReference>
<dbReference type="Proteomes" id="UP000070578">
    <property type="component" value="Unassembled WGS sequence"/>
</dbReference>
<dbReference type="HAMAP" id="MF_01480">
    <property type="entry name" value="Cas9"/>
    <property type="match status" value="1"/>
</dbReference>
<name>A0A139BVD9_9PROT</name>
<feature type="coiled-coil region" evidence="13">
    <location>
        <begin position="472"/>
        <end position="509"/>
    </location>
</feature>
<dbReference type="EMBL" id="LSLI01000015">
    <property type="protein sequence ID" value="KXS32952.1"/>
    <property type="molecule type" value="Genomic_DNA"/>
</dbReference>
<evidence type="ECO:0000256" key="10">
    <source>
        <dbReference type="ARBA" id="ARBA00023211"/>
    </source>
</evidence>
<evidence type="ECO:0000259" key="14">
    <source>
        <dbReference type="PROSITE" id="PS51749"/>
    </source>
</evidence>
<accession>A0A139BVD9</accession>
<evidence type="ECO:0000256" key="4">
    <source>
        <dbReference type="ARBA" id="ARBA00022759"/>
    </source>
</evidence>
<keyword evidence="6" id="KW-0460">Magnesium</keyword>
<evidence type="ECO:0000313" key="16">
    <source>
        <dbReference type="Proteomes" id="UP000070578"/>
    </source>
</evidence>
<dbReference type="InterPro" id="IPR003615">
    <property type="entry name" value="HNH_nuc"/>
</dbReference>
<dbReference type="PATRIC" id="fig|1796491.3.peg.1052"/>
<comment type="domain">
    <text evidence="12">Has 2 endonuclease domains. The discontinuous RuvC-like domain cleaves the target DNA noncomplementary to crRNA while the HNH nuclease domain cleaves the target DNA complementary to crRNA.</text>
</comment>
<dbReference type="GO" id="GO:0051607">
    <property type="term" value="P:defense response to virus"/>
    <property type="evidence" value="ECO:0007669"/>
    <property type="project" value="UniProtKB-UniRule"/>
</dbReference>
<dbReference type="GO" id="GO:0003723">
    <property type="term" value="F:RNA binding"/>
    <property type="evidence" value="ECO:0007669"/>
    <property type="project" value="UniProtKB-UniRule"/>
</dbReference>
<keyword evidence="9 12" id="KW-0238">DNA-binding</keyword>
<reference evidence="15 16" key="2">
    <citation type="submission" date="2016-03" db="EMBL/GenBank/DDBJ databases">
        <title>New uncultured bacterium of the family Gallionellaceae from acid mine drainage: description and reconstruction of genome based on metagenomic analysis of microbial community.</title>
        <authorList>
            <person name="Kadnikov V."/>
            <person name="Ivasenko D."/>
            <person name="Beletsky A."/>
            <person name="Mardanov A."/>
            <person name="Danilova E."/>
            <person name="Pimenov N."/>
            <person name="Karnachuk O."/>
            <person name="Ravin N."/>
        </authorList>
    </citation>
    <scope>NUCLEOTIDE SEQUENCE [LARGE SCALE GENOMIC DNA]</scope>
    <source>
        <strain evidence="15">ShG14-8</strain>
    </source>
</reference>
<keyword evidence="10" id="KW-0464">Manganese</keyword>
<organism evidence="15 16">
    <name type="scientific">Candidatus Gallionella acididurans</name>
    <dbReference type="NCBI Taxonomy" id="1796491"/>
    <lineage>
        <taxon>Bacteria</taxon>
        <taxon>Pseudomonadati</taxon>
        <taxon>Pseudomonadota</taxon>
        <taxon>Betaproteobacteria</taxon>
        <taxon>Nitrosomonadales</taxon>
        <taxon>Gallionellaceae</taxon>
        <taxon>Gallionella</taxon>
    </lineage>
</organism>
<dbReference type="InterPro" id="IPR033114">
    <property type="entry name" value="HNH_CAS9"/>
</dbReference>
<keyword evidence="4 12" id="KW-0255">Endonuclease</keyword>
<keyword evidence="3" id="KW-0479">Metal-binding</keyword>
<feature type="active site" description="Proton acceptor for HNH nuclease domain" evidence="12">
    <location>
        <position position="555"/>
    </location>
</feature>
<dbReference type="InterPro" id="IPR041383">
    <property type="entry name" value="RuvC_III"/>
</dbReference>
<dbReference type="Pfam" id="PF18470">
    <property type="entry name" value="Cas9_a"/>
    <property type="match status" value="1"/>
</dbReference>
<keyword evidence="2 12" id="KW-0540">Nuclease</keyword>
<comment type="subunit">
    <text evidence="11 12">Monomer. Binds crRNA and tracrRNA.</text>
</comment>
<feature type="active site" description="For RuvC-like nuclease domain" evidence="12">
    <location>
        <position position="10"/>
    </location>
</feature>
<evidence type="ECO:0000256" key="9">
    <source>
        <dbReference type="ARBA" id="ARBA00023125"/>
    </source>
</evidence>
<dbReference type="GO" id="GO:0016787">
    <property type="term" value="F:hydrolase activity"/>
    <property type="evidence" value="ECO:0007669"/>
    <property type="project" value="UniProtKB-KW"/>
</dbReference>
<sequence length="996" mass="113508">MMGNFTLGLDLGTNSIGWALIDFDDNQQPQNLIACGSRIFQEAVEAKTGTPKNHARRAARAARKLVARRKQRRTKLLNLLVCHDLLPQDEAERNALLLDNQANNPYQLRKRGLDEKLEPFAFGRALYHLAHRRGFQSNRKAASDEDGKVKTAISALRAEMQGHTLGAFLADQPTQRRRYTDRAMYAEEFEQLWSKQTIFAPEQLTQALKVEIKNSIFFQRPLKSQKHLVGKCTFEPTRKRAAKAILLAQHFRILQDVNHLAVKNPITREFRPLTQDERNKLAEALDKQKGMNWSAVRKVIGWNKKDSLHEGETFNLEEGKKDKLIGNRTACDLRGALGDRWDAFTAPQQDDLVTDLLTIDNPDGFLKRMKTHWGFDDATAEALATTELEPGYARLSSKAMRAILPHLEQGMIYSDACKAAGYDHSNPNQRTITDKLGLPSNVRNPVVQKALFETRKVVNAIVRKYGKPAVIRVEMARDMKLSKRQKEELQKEQNKQKKANELAEGILRKEFGIQQPARTDIQKYNLWLECKEVCPYTGTVISREMLYSPEVDVEHILPYSRSLDDSYMNKTLCMATYNRQTKLNNTPYEIGQGDPVAYAEIFQRIKTLPFPKRRRFEQKEIETDKFIERQLNDTRYICVEVRDFLQQLGAPVEVSKGEATAKLRGRWKLNTLLSPGGGNEKNRADHRHHAIDAVVIALTNRSLFHKLSRLSAQSISFDKSRFDVPPPWDDFYDDVYEKIDKVIVSHAPTRKISGALHEATAYGHFKEEIADPKTGKFSIEDRFVYRKPLTTLTANEVGKIRDAKVRELVEARLAQFGNNSKAAFGDPNEPLLHADGKTPIRTIRLTTNFNKTTTHAIQKGQDRDYKFFKYGNNHHVEIIEHVETGKRKGIFVTAMEAARRARGVANTEKSNIVQRNHGDGWKFVMSLAVNDMVRTEDTQAIYRVQKLDGSNNRFTLRSHNAATLDDKQTGVDKTPNLFKGTKIIVDPLGNLTQCND</sequence>
<comment type="caution">
    <text evidence="12">Lacks conserved residue(s) required for the propagation of feature annotation.</text>
</comment>
<feature type="domain" description="HNH Cas9-type" evidence="14">
    <location>
        <begin position="482"/>
        <end position="631"/>
    </location>
</feature>
<keyword evidence="8 12" id="KW-0051">Antiviral defense</keyword>
<dbReference type="NCBIfam" id="TIGR01865">
    <property type="entry name" value="cas_Csn1"/>
    <property type="match status" value="1"/>
</dbReference>
<evidence type="ECO:0000256" key="7">
    <source>
        <dbReference type="ARBA" id="ARBA00022884"/>
    </source>
</evidence>
<dbReference type="InterPro" id="IPR040619">
    <property type="entry name" value="Cas9_alpha-helical_lobe"/>
</dbReference>
<protein>
    <recommendedName>
        <fullName evidence="12">CRISPR-associated endonuclease Cas9</fullName>
        <ecNumber evidence="12">3.1.-.-</ecNumber>
    </recommendedName>
</protein>
<dbReference type="PROSITE" id="PS51749">
    <property type="entry name" value="HNH_CAS9"/>
    <property type="match status" value="1"/>
</dbReference>
<evidence type="ECO:0000256" key="12">
    <source>
        <dbReference type="HAMAP-Rule" id="MF_01480"/>
    </source>
</evidence>
<comment type="similarity">
    <text evidence="12">Belongs to the CRISPR-associated Cas9 family.</text>
</comment>
<evidence type="ECO:0000256" key="13">
    <source>
        <dbReference type="SAM" id="Coils"/>
    </source>
</evidence>
<dbReference type="EC" id="3.1.-.-" evidence="12"/>
<evidence type="ECO:0000256" key="2">
    <source>
        <dbReference type="ARBA" id="ARBA00022722"/>
    </source>
</evidence>
<dbReference type="GO" id="GO:0003677">
    <property type="term" value="F:DNA binding"/>
    <property type="evidence" value="ECO:0007669"/>
    <property type="project" value="UniProtKB-UniRule"/>
</dbReference>
<dbReference type="InterPro" id="IPR036397">
    <property type="entry name" value="RNaseH_sf"/>
</dbReference>
<dbReference type="AlphaFoldDB" id="A0A139BVD9"/>
<evidence type="ECO:0000256" key="8">
    <source>
        <dbReference type="ARBA" id="ARBA00023118"/>
    </source>
</evidence>
<evidence type="ECO:0000256" key="6">
    <source>
        <dbReference type="ARBA" id="ARBA00022842"/>
    </source>
</evidence>
<evidence type="ECO:0000313" key="15">
    <source>
        <dbReference type="EMBL" id="KXS32952.1"/>
    </source>
</evidence>
<evidence type="ECO:0000256" key="11">
    <source>
        <dbReference type="ARBA" id="ARBA00046380"/>
    </source>
</evidence>
<dbReference type="Pfam" id="PF18541">
    <property type="entry name" value="RuvC_III"/>
    <property type="match status" value="1"/>
</dbReference>
<keyword evidence="5 12" id="KW-0378">Hydrolase</keyword>
<dbReference type="GO" id="GO:0046872">
    <property type="term" value="F:metal ion binding"/>
    <property type="evidence" value="ECO:0007669"/>
    <property type="project" value="UniProtKB-UniRule"/>
</dbReference>
<evidence type="ECO:0000256" key="1">
    <source>
        <dbReference type="ARBA" id="ARBA00001946"/>
    </source>
</evidence>
<evidence type="ECO:0000256" key="3">
    <source>
        <dbReference type="ARBA" id="ARBA00022723"/>
    </source>
</evidence>
<dbReference type="InterPro" id="IPR028629">
    <property type="entry name" value="Cas9"/>
</dbReference>
<keyword evidence="7 12" id="KW-0694">RNA-binding</keyword>
<keyword evidence="13" id="KW-0175">Coiled coil</keyword>